<accession>A0A922EUI1</accession>
<evidence type="ECO:0000313" key="1">
    <source>
        <dbReference type="EMBL" id="KAG6708123.1"/>
    </source>
</evidence>
<protein>
    <submittedName>
        <fullName evidence="1">Uncharacterized protein</fullName>
    </submittedName>
</protein>
<reference evidence="1" key="1">
    <citation type="submission" date="2021-01" db="EMBL/GenBank/DDBJ databases">
        <authorList>
            <person name="Lovell J.T."/>
            <person name="Bentley N."/>
            <person name="Bhattarai G."/>
            <person name="Jenkins J.W."/>
            <person name="Sreedasyam A."/>
            <person name="Alarcon Y."/>
            <person name="Bock C."/>
            <person name="Boston L."/>
            <person name="Carlson J."/>
            <person name="Cervantes K."/>
            <person name="Clermont K."/>
            <person name="Krom N."/>
            <person name="Kubenka K."/>
            <person name="Mamidi S."/>
            <person name="Mattison C."/>
            <person name="Monteros M."/>
            <person name="Pisani C."/>
            <person name="Plott C."/>
            <person name="Rajasekar S."/>
            <person name="Rhein H.S."/>
            <person name="Rohla C."/>
            <person name="Song M."/>
            <person name="Hilaire R.S."/>
            <person name="Shu S."/>
            <person name="Wells L."/>
            <person name="Wang X."/>
            <person name="Webber J."/>
            <person name="Heerema R.J."/>
            <person name="Klein P."/>
            <person name="Conner P."/>
            <person name="Grauke L."/>
            <person name="Grimwood J."/>
            <person name="Schmutz J."/>
            <person name="Randall J.J."/>
        </authorList>
    </citation>
    <scope>NUCLEOTIDE SEQUENCE</scope>
    <source>
        <tissue evidence="1">Leaf</tissue>
    </source>
</reference>
<name>A0A922EUI1_CARIL</name>
<proteinExistence type="predicted"/>
<dbReference type="Proteomes" id="UP000811246">
    <property type="component" value="Chromosome 6"/>
</dbReference>
<dbReference type="EMBL" id="CM031830">
    <property type="protein sequence ID" value="KAG6708123.1"/>
    <property type="molecule type" value="Genomic_DNA"/>
</dbReference>
<comment type="caution">
    <text evidence="1">The sequence shown here is derived from an EMBL/GenBank/DDBJ whole genome shotgun (WGS) entry which is preliminary data.</text>
</comment>
<organism evidence="1 2">
    <name type="scientific">Carya illinoinensis</name>
    <name type="common">Pecan</name>
    <dbReference type="NCBI Taxonomy" id="32201"/>
    <lineage>
        <taxon>Eukaryota</taxon>
        <taxon>Viridiplantae</taxon>
        <taxon>Streptophyta</taxon>
        <taxon>Embryophyta</taxon>
        <taxon>Tracheophyta</taxon>
        <taxon>Spermatophyta</taxon>
        <taxon>Magnoliopsida</taxon>
        <taxon>eudicotyledons</taxon>
        <taxon>Gunneridae</taxon>
        <taxon>Pentapetalae</taxon>
        <taxon>rosids</taxon>
        <taxon>fabids</taxon>
        <taxon>Fagales</taxon>
        <taxon>Juglandaceae</taxon>
        <taxon>Carya</taxon>
    </lineage>
</organism>
<evidence type="ECO:0000313" key="2">
    <source>
        <dbReference type="Proteomes" id="UP000811246"/>
    </source>
</evidence>
<sequence length="111" mass="12865">MSQCLKDFFTMGVDSMATWITNDWADLEFEVRERQKVAFYAKQEISHLLAEETELESYLKQADGHIHFLEGKLDILYEDVFELQGELLHVGSTCWVFECQARLCPTGRVLA</sequence>
<gene>
    <name evidence="1" type="ORF">I3842_06G064200</name>
</gene>
<dbReference type="AlphaFoldDB" id="A0A922EUI1"/>